<proteinExistence type="predicted"/>
<keyword evidence="2" id="KW-1185">Reference proteome</keyword>
<comment type="caution">
    <text evidence="1">The sequence shown here is derived from an EMBL/GenBank/DDBJ whole genome shotgun (WGS) entry which is preliminary data.</text>
</comment>
<dbReference type="EMBL" id="JANJYI010000008">
    <property type="protein sequence ID" value="KAK2638650.1"/>
    <property type="molecule type" value="Genomic_DNA"/>
</dbReference>
<reference evidence="1" key="1">
    <citation type="journal article" date="2023" name="Plant J.">
        <title>Genome sequences and population genomics provide insights into the demographic history, inbreeding, and mutation load of two 'living fossil' tree species of Dipteronia.</title>
        <authorList>
            <person name="Feng Y."/>
            <person name="Comes H.P."/>
            <person name="Chen J."/>
            <person name="Zhu S."/>
            <person name="Lu R."/>
            <person name="Zhang X."/>
            <person name="Li P."/>
            <person name="Qiu J."/>
            <person name="Olsen K.M."/>
            <person name="Qiu Y."/>
        </authorList>
    </citation>
    <scope>NUCLEOTIDE SEQUENCE</scope>
    <source>
        <strain evidence="1">KIB01</strain>
    </source>
</reference>
<dbReference type="Proteomes" id="UP001280121">
    <property type="component" value="Unassembled WGS sequence"/>
</dbReference>
<accession>A0AAD9TNA5</accession>
<sequence length="122" mass="13889">MLSCNSELCHSDFNSLPLSQDPILSLPQYFKRSISGYEHCILVSELCFYLKKLSFEQKLEQEFEEQKPDRKFSTVESDHTDQELLQDISSHVATLNSAYSSDEANRAAAKHAPLFSSKDDLP</sequence>
<dbReference type="AlphaFoldDB" id="A0AAD9TNA5"/>
<organism evidence="1 2">
    <name type="scientific">Dipteronia dyeriana</name>
    <dbReference type="NCBI Taxonomy" id="168575"/>
    <lineage>
        <taxon>Eukaryota</taxon>
        <taxon>Viridiplantae</taxon>
        <taxon>Streptophyta</taxon>
        <taxon>Embryophyta</taxon>
        <taxon>Tracheophyta</taxon>
        <taxon>Spermatophyta</taxon>
        <taxon>Magnoliopsida</taxon>
        <taxon>eudicotyledons</taxon>
        <taxon>Gunneridae</taxon>
        <taxon>Pentapetalae</taxon>
        <taxon>rosids</taxon>
        <taxon>malvids</taxon>
        <taxon>Sapindales</taxon>
        <taxon>Sapindaceae</taxon>
        <taxon>Hippocastanoideae</taxon>
        <taxon>Acereae</taxon>
        <taxon>Dipteronia</taxon>
    </lineage>
</organism>
<gene>
    <name evidence="1" type="ORF">Ddye_026445</name>
</gene>
<protein>
    <submittedName>
        <fullName evidence="1">Uncharacterized protein</fullName>
    </submittedName>
</protein>
<name>A0AAD9TNA5_9ROSI</name>
<evidence type="ECO:0000313" key="2">
    <source>
        <dbReference type="Proteomes" id="UP001280121"/>
    </source>
</evidence>
<evidence type="ECO:0000313" key="1">
    <source>
        <dbReference type="EMBL" id="KAK2638650.1"/>
    </source>
</evidence>